<keyword evidence="1" id="KW-0472">Membrane</keyword>
<evidence type="ECO:0000313" key="3">
    <source>
        <dbReference type="Proteomes" id="UP000501076"/>
    </source>
</evidence>
<feature type="transmembrane region" description="Helical" evidence="1">
    <location>
        <begin position="9"/>
        <end position="29"/>
    </location>
</feature>
<dbReference type="EMBL" id="CP045274">
    <property type="protein sequence ID" value="QJX81164.1"/>
    <property type="molecule type" value="Genomic_DNA"/>
</dbReference>
<feature type="transmembrane region" description="Helical" evidence="1">
    <location>
        <begin position="53"/>
        <end position="71"/>
    </location>
</feature>
<keyword evidence="1" id="KW-1133">Transmembrane helix</keyword>
<keyword evidence="2" id="KW-0614">Plasmid</keyword>
<reference evidence="2 3" key="1">
    <citation type="submission" date="2019-10" db="EMBL/GenBank/DDBJ databases">
        <title>Complete genome sequences for adaption low water activity.</title>
        <authorList>
            <person name="Zhao L."/>
            <person name="Zhong J."/>
        </authorList>
    </citation>
    <scope>NUCLEOTIDE SEQUENCE [LARGE SCALE GENOMIC DNA]</scope>
    <source>
        <strain evidence="2 3">FDU301</strain>
        <plasmid evidence="3">pfdu301b</plasmid>
    </source>
</reference>
<evidence type="ECO:0000256" key="1">
    <source>
        <dbReference type="SAM" id="Phobius"/>
    </source>
</evidence>
<keyword evidence="1" id="KW-0812">Transmembrane</keyword>
<sequence>MLLVLIRNSLILAIGFYLSIIFLPEVLYINETVSKYLIVIPAGLWLLQSKNKWWFNIISVFLGLIILLTAFEFI</sequence>
<protein>
    <submittedName>
        <fullName evidence="2">Uncharacterized protein</fullName>
    </submittedName>
</protein>
<geneLocation type="plasmid" evidence="3">
    <name>pfdu301b</name>
</geneLocation>
<proteinExistence type="predicted"/>
<dbReference type="Proteomes" id="UP000501076">
    <property type="component" value="Plasmid pFDU301B"/>
</dbReference>
<gene>
    <name evidence="2" type="ORF">FDZ14_34250</name>
</gene>
<accession>A0A6M6E6N2</accession>
<name>A0A6M6E6N2_PRIMG</name>
<evidence type="ECO:0000313" key="2">
    <source>
        <dbReference type="EMBL" id="QJX81164.1"/>
    </source>
</evidence>
<dbReference type="AlphaFoldDB" id="A0A6M6E6N2"/>
<organism evidence="2 3">
    <name type="scientific">Priestia megaterium</name>
    <name type="common">Bacillus megaterium</name>
    <dbReference type="NCBI Taxonomy" id="1404"/>
    <lineage>
        <taxon>Bacteria</taxon>
        <taxon>Bacillati</taxon>
        <taxon>Bacillota</taxon>
        <taxon>Bacilli</taxon>
        <taxon>Bacillales</taxon>
        <taxon>Bacillaceae</taxon>
        <taxon>Priestia</taxon>
    </lineage>
</organism>